<dbReference type="EMBL" id="CACTIH010001823">
    <property type="protein sequence ID" value="CAA2964346.1"/>
    <property type="molecule type" value="Genomic_DNA"/>
</dbReference>
<dbReference type="Gramene" id="OE9A081303T1">
    <property type="protein sequence ID" value="OE9A081303C1"/>
    <property type="gene ID" value="OE9A081303"/>
</dbReference>
<evidence type="ECO:0000313" key="2">
    <source>
        <dbReference type="Proteomes" id="UP000594638"/>
    </source>
</evidence>
<organism evidence="1 2">
    <name type="scientific">Olea europaea subsp. europaea</name>
    <dbReference type="NCBI Taxonomy" id="158383"/>
    <lineage>
        <taxon>Eukaryota</taxon>
        <taxon>Viridiplantae</taxon>
        <taxon>Streptophyta</taxon>
        <taxon>Embryophyta</taxon>
        <taxon>Tracheophyta</taxon>
        <taxon>Spermatophyta</taxon>
        <taxon>Magnoliopsida</taxon>
        <taxon>eudicotyledons</taxon>
        <taxon>Gunneridae</taxon>
        <taxon>Pentapetalae</taxon>
        <taxon>asterids</taxon>
        <taxon>lamiids</taxon>
        <taxon>Lamiales</taxon>
        <taxon>Oleaceae</taxon>
        <taxon>Oleeae</taxon>
        <taxon>Olea</taxon>
    </lineage>
</organism>
<comment type="caution">
    <text evidence="1">The sequence shown here is derived from an EMBL/GenBank/DDBJ whole genome shotgun (WGS) entry which is preliminary data.</text>
</comment>
<dbReference type="AlphaFoldDB" id="A0A8S0QEL7"/>
<name>A0A8S0QEL7_OLEEU</name>
<gene>
    <name evidence="1" type="ORF">OLEA9_A081303</name>
</gene>
<reference evidence="1 2" key="1">
    <citation type="submission" date="2019-12" db="EMBL/GenBank/DDBJ databases">
        <authorList>
            <person name="Alioto T."/>
            <person name="Alioto T."/>
            <person name="Gomez Garrido J."/>
        </authorList>
    </citation>
    <scope>NUCLEOTIDE SEQUENCE [LARGE SCALE GENOMIC DNA]</scope>
</reference>
<evidence type="ECO:0000313" key="1">
    <source>
        <dbReference type="EMBL" id="CAA2964346.1"/>
    </source>
</evidence>
<sequence length="133" mass="14177">MWLAQGDMKESSLSGKNVGSILPVPCKTKSIKDIEQPPRRDCPAIVWRNNPQSFGDGSGHHVYDDGGQLPSESCCWPGPAPRATSLIATTGAAGNGSCIIGMLCEDASSPRRSLVRLGLPLSKSWLCLLDSRL</sequence>
<proteinExistence type="predicted"/>
<keyword evidence="2" id="KW-1185">Reference proteome</keyword>
<accession>A0A8S0QEL7</accession>
<protein>
    <submittedName>
        <fullName evidence="1">Uncharacterized protein</fullName>
    </submittedName>
</protein>
<dbReference type="Proteomes" id="UP000594638">
    <property type="component" value="Unassembled WGS sequence"/>
</dbReference>